<gene>
    <name evidence="1" type="ORF">P3T76_013459</name>
</gene>
<keyword evidence="2" id="KW-1185">Reference proteome</keyword>
<proteinExistence type="predicted"/>
<accession>A0AAD9G408</accession>
<dbReference type="AlphaFoldDB" id="A0AAD9G408"/>
<dbReference type="EMBL" id="JASMQC010000035">
    <property type="protein sequence ID" value="KAK1931270.1"/>
    <property type="molecule type" value="Genomic_DNA"/>
</dbReference>
<organism evidence="1 2">
    <name type="scientific">Phytophthora citrophthora</name>
    <dbReference type="NCBI Taxonomy" id="4793"/>
    <lineage>
        <taxon>Eukaryota</taxon>
        <taxon>Sar</taxon>
        <taxon>Stramenopiles</taxon>
        <taxon>Oomycota</taxon>
        <taxon>Peronosporomycetes</taxon>
        <taxon>Peronosporales</taxon>
        <taxon>Peronosporaceae</taxon>
        <taxon>Phytophthora</taxon>
    </lineage>
</organism>
<protein>
    <submittedName>
        <fullName evidence="1">Uncharacterized protein</fullName>
    </submittedName>
</protein>
<reference evidence="1" key="1">
    <citation type="submission" date="2023-08" db="EMBL/GenBank/DDBJ databases">
        <title>Reference Genome Resource for the Citrus Pathogen Phytophthora citrophthora.</title>
        <authorList>
            <person name="Moller H."/>
            <person name="Coetzee B."/>
            <person name="Rose L.J."/>
            <person name="Van Niekerk J.M."/>
        </authorList>
    </citation>
    <scope>NUCLEOTIDE SEQUENCE</scope>
    <source>
        <strain evidence="1">STE-U-9442</strain>
    </source>
</reference>
<evidence type="ECO:0000313" key="2">
    <source>
        <dbReference type="Proteomes" id="UP001259832"/>
    </source>
</evidence>
<name>A0AAD9G408_9STRA</name>
<dbReference type="Proteomes" id="UP001259832">
    <property type="component" value="Unassembled WGS sequence"/>
</dbReference>
<sequence length="260" mass="29254">MVLANGRILPHPFHSAIVVPQPILSPSTVPNSVQTTDTPTRHYRSSPSVSDLALNIADQRRQATDWERLRMDHINTALSSVGLKLPHLPFPSTVRTYSGTNYLLNNPLIAVLSEFVRRTRVPPMGPLSQYGFKRPTTIGLIKLSILTAFRTYADNEVLDITSEGFRIHLTRPLPHQCAPPKNHNSALERINILRKKLRKEQDQWRCLVLDDDICAIWPEVFYTPFGAVTNSDKPPSEAGHTNHVSSQCVCQRSHGHIDNH</sequence>
<comment type="caution">
    <text evidence="1">The sequence shown here is derived from an EMBL/GenBank/DDBJ whole genome shotgun (WGS) entry which is preliminary data.</text>
</comment>
<evidence type="ECO:0000313" key="1">
    <source>
        <dbReference type="EMBL" id="KAK1931270.1"/>
    </source>
</evidence>